<comment type="caution">
    <text evidence="2">The sequence shown here is derived from an EMBL/GenBank/DDBJ whole genome shotgun (WGS) entry which is preliminary data.</text>
</comment>
<dbReference type="AlphaFoldDB" id="A0A2V0NNA7"/>
<dbReference type="EMBL" id="BDRX01000008">
    <property type="protein sequence ID" value="GBF89048.1"/>
    <property type="molecule type" value="Genomic_DNA"/>
</dbReference>
<feature type="compositionally biased region" description="Low complexity" evidence="1">
    <location>
        <begin position="483"/>
        <end position="494"/>
    </location>
</feature>
<evidence type="ECO:0000313" key="3">
    <source>
        <dbReference type="Proteomes" id="UP000247498"/>
    </source>
</evidence>
<gene>
    <name evidence="2" type="ORF">Rsub_01765</name>
</gene>
<feature type="region of interest" description="Disordered" evidence="1">
    <location>
        <begin position="615"/>
        <end position="704"/>
    </location>
</feature>
<reference evidence="2 3" key="1">
    <citation type="journal article" date="2018" name="Sci. Rep.">
        <title>Raphidocelis subcapitata (=Pseudokirchneriella subcapitata) provides an insight into genome evolution and environmental adaptations in the Sphaeropleales.</title>
        <authorList>
            <person name="Suzuki S."/>
            <person name="Yamaguchi H."/>
            <person name="Nakajima N."/>
            <person name="Kawachi M."/>
        </authorList>
    </citation>
    <scope>NUCLEOTIDE SEQUENCE [LARGE SCALE GENOMIC DNA]</scope>
    <source>
        <strain evidence="2 3">NIES-35</strain>
    </source>
</reference>
<sequence length="837" mass="83374">MEMDFAPMMLDAPPLHHQEYEAPYGSGGDCGAYYAPAYEGQQQQHYSLEGAGQFTTSPPGCGYGGGAVTNSSQRSVGSVGCGLRDLQSSPDSFGALDSSPAALLAARQQRQQLALQIRHQQQQLALQQQFAAASAAARGHQPHYDDHAGSYSAGLGSIAELEAMRAHIAEAIAMREELLHRTQALAAEVQRREAVSCAAADHAPAAECAPGDRSSAIEAARQLKALLSSLPPEQRRAAAADLMRRRGQLLAAGAAGGALHVAAAALEHCQAIVDRRQQAGGAGAALQLAPQLSSRASHHGDARGGGGGDDRSIGWGGGACEVAAVVAGLVDGGAAHRAGGGVCASVSTSVGSHGSPAGAAAAPRAASAASPGLALPGAYGEDADHGLLLSEANAAAGAGDDAGLLEGFLDDFLASDDDDEGGAGLGDCAGGSGTAAGVAAALQAQLNAAGPVGSGVSSQSAMAAAEQQAGRGHGRTPSFSAWAASEQQGQARSAGGSGHLDPLALAIGEQHAAAVAVRANSCGAWDTGVGRLMHGGMHPAHAGTTHASGLRGQAGAQWAAHCSTHAVRSSAPGHCLADTPFARAENAPAGFDGSFNAVPVHNQLQRFMSAPANMRLGQPQGAAPPRRLCIRLPGSGPARSGSLTLRKRDSGSLGPDAGRAKPAKWARSAGDEADSAASAPPPRPPPGPPVPSSNKPPFSELVTSGTFPPGEYEFDVGTAVGVAAVVLPRGAILYGGEEHGSISSFALAAARSVNPARSSCDGWREVRLAGLRLEAWRRAYVDGVTPPDAPQRGAAAAAAAVAFADGAAAFANGATAIVAPAAIAVAAGPLTVAVPGA</sequence>
<protein>
    <recommendedName>
        <fullName evidence="4">RAMA domain-containing protein</fullName>
    </recommendedName>
</protein>
<feature type="compositionally biased region" description="Pro residues" evidence="1">
    <location>
        <begin position="679"/>
        <end position="691"/>
    </location>
</feature>
<evidence type="ECO:0000313" key="2">
    <source>
        <dbReference type="EMBL" id="GBF89048.1"/>
    </source>
</evidence>
<keyword evidence="3" id="KW-1185">Reference proteome</keyword>
<dbReference type="STRING" id="307507.A0A2V0NNA7"/>
<evidence type="ECO:0008006" key="4">
    <source>
        <dbReference type="Google" id="ProtNLM"/>
    </source>
</evidence>
<accession>A0A2V0NNA7</accession>
<proteinExistence type="predicted"/>
<evidence type="ECO:0000256" key="1">
    <source>
        <dbReference type="SAM" id="MobiDB-lite"/>
    </source>
</evidence>
<dbReference type="Proteomes" id="UP000247498">
    <property type="component" value="Unassembled WGS sequence"/>
</dbReference>
<organism evidence="2 3">
    <name type="scientific">Raphidocelis subcapitata</name>
    <dbReference type="NCBI Taxonomy" id="307507"/>
    <lineage>
        <taxon>Eukaryota</taxon>
        <taxon>Viridiplantae</taxon>
        <taxon>Chlorophyta</taxon>
        <taxon>core chlorophytes</taxon>
        <taxon>Chlorophyceae</taxon>
        <taxon>CS clade</taxon>
        <taxon>Sphaeropleales</taxon>
        <taxon>Selenastraceae</taxon>
        <taxon>Raphidocelis</taxon>
    </lineage>
</organism>
<dbReference type="OrthoDB" id="515696at2759"/>
<feature type="compositionally biased region" description="Low complexity" evidence="1">
    <location>
        <begin position="457"/>
        <end position="469"/>
    </location>
</feature>
<name>A0A2V0NNA7_9CHLO</name>
<feature type="region of interest" description="Disordered" evidence="1">
    <location>
        <begin position="450"/>
        <end position="497"/>
    </location>
</feature>
<dbReference type="InParanoid" id="A0A2V0NNA7"/>